<evidence type="ECO:0000256" key="9">
    <source>
        <dbReference type="SAM" id="Coils"/>
    </source>
</evidence>
<comment type="similarity">
    <text evidence="2">Belongs to the DNA2/NAM7 helicase family.</text>
</comment>
<dbReference type="GO" id="GO:0003723">
    <property type="term" value="F:RNA binding"/>
    <property type="evidence" value="ECO:0007669"/>
    <property type="project" value="InterPro"/>
</dbReference>
<comment type="subcellular location">
    <subcellularLocation>
        <location evidence="1">Cytoplasm</location>
    </subcellularLocation>
</comment>
<dbReference type="OrthoDB" id="9757917at2"/>
<name>A0A5C5VWY9_9BACT</name>
<dbReference type="GO" id="GO:0005737">
    <property type="term" value="C:cytoplasm"/>
    <property type="evidence" value="ECO:0007669"/>
    <property type="project" value="UniProtKB-SubCell"/>
</dbReference>
<evidence type="ECO:0000256" key="7">
    <source>
        <dbReference type="ARBA" id="ARBA00022806"/>
    </source>
</evidence>
<comment type="caution">
    <text evidence="11">The sequence shown here is derived from an EMBL/GenBank/DDBJ whole genome shotgun (WGS) entry which is preliminary data.</text>
</comment>
<dbReference type="SMART" id="SM00382">
    <property type="entry name" value="AAA"/>
    <property type="match status" value="1"/>
</dbReference>
<reference evidence="11 12" key="1">
    <citation type="submission" date="2019-02" db="EMBL/GenBank/DDBJ databases">
        <title>Deep-cultivation of Planctomycetes and their phenomic and genomic characterization uncovers novel biology.</title>
        <authorList>
            <person name="Wiegand S."/>
            <person name="Jogler M."/>
            <person name="Boedeker C."/>
            <person name="Pinto D."/>
            <person name="Vollmers J."/>
            <person name="Rivas-Marin E."/>
            <person name="Kohn T."/>
            <person name="Peeters S.H."/>
            <person name="Heuer A."/>
            <person name="Rast P."/>
            <person name="Oberbeckmann S."/>
            <person name="Bunk B."/>
            <person name="Jeske O."/>
            <person name="Meyerdierks A."/>
            <person name="Storesund J.E."/>
            <person name="Kallscheuer N."/>
            <person name="Luecker S."/>
            <person name="Lage O.M."/>
            <person name="Pohl T."/>
            <person name="Merkel B.J."/>
            <person name="Hornburger P."/>
            <person name="Mueller R.-W."/>
            <person name="Bruemmer F."/>
            <person name="Labrenz M."/>
            <person name="Spormann A.M."/>
            <person name="Op Den Camp H."/>
            <person name="Overmann J."/>
            <person name="Amann R."/>
            <person name="Jetten M.S.M."/>
            <person name="Mascher T."/>
            <person name="Medema M.H."/>
            <person name="Devos D.P."/>
            <person name="Kaster A.-K."/>
            <person name="Ovreas L."/>
            <person name="Rohde M."/>
            <person name="Galperin M.Y."/>
            <person name="Jogler C."/>
        </authorList>
    </citation>
    <scope>NUCLEOTIDE SEQUENCE [LARGE SCALE GENOMIC DNA]</scope>
    <source>
        <strain evidence="11 12">Pla111</strain>
    </source>
</reference>
<dbReference type="InterPro" id="IPR047187">
    <property type="entry name" value="SF1_C_Upf1"/>
</dbReference>
<dbReference type="FunFam" id="3.40.50.300:FF:000326">
    <property type="entry name" value="P-loop containing nucleoside triphosphate hydrolase"/>
    <property type="match status" value="1"/>
</dbReference>
<dbReference type="PANTHER" id="PTHR43788:SF8">
    <property type="entry name" value="DNA-BINDING PROTEIN SMUBP-2"/>
    <property type="match status" value="1"/>
</dbReference>
<organism evidence="11 12">
    <name type="scientific">Botrimarina hoheduenensis</name>
    <dbReference type="NCBI Taxonomy" id="2528000"/>
    <lineage>
        <taxon>Bacteria</taxon>
        <taxon>Pseudomonadati</taxon>
        <taxon>Planctomycetota</taxon>
        <taxon>Planctomycetia</taxon>
        <taxon>Pirellulales</taxon>
        <taxon>Lacipirellulaceae</taxon>
        <taxon>Botrimarina</taxon>
    </lineage>
</organism>
<keyword evidence="8" id="KW-0067">ATP-binding</keyword>
<dbReference type="Gene3D" id="2.40.30.270">
    <property type="match status" value="1"/>
</dbReference>
<evidence type="ECO:0000313" key="11">
    <source>
        <dbReference type="EMBL" id="TWT42453.1"/>
    </source>
</evidence>
<protein>
    <recommendedName>
        <fullName evidence="3">DNA helicase</fullName>
        <ecNumber evidence="3">3.6.4.12</ecNumber>
    </recommendedName>
</protein>
<feature type="domain" description="AAA+ ATPase" evidence="10">
    <location>
        <begin position="193"/>
        <end position="361"/>
    </location>
</feature>
<dbReference type="Pfam" id="PF13087">
    <property type="entry name" value="AAA_12"/>
    <property type="match status" value="1"/>
</dbReference>
<evidence type="ECO:0000313" key="12">
    <source>
        <dbReference type="Proteomes" id="UP000318995"/>
    </source>
</evidence>
<keyword evidence="5" id="KW-0547">Nucleotide-binding</keyword>
<evidence type="ECO:0000259" key="10">
    <source>
        <dbReference type="SMART" id="SM00382"/>
    </source>
</evidence>
<dbReference type="AlphaFoldDB" id="A0A5C5VWY9"/>
<dbReference type="GO" id="GO:0005524">
    <property type="term" value="F:ATP binding"/>
    <property type="evidence" value="ECO:0007669"/>
    <property type="project" value="UniProtKB-KW"/>
</dbReference>
<dbReference type="InterPro" id="IPR048761">
    <property type="entry name" value="SMUBP-2_HCS1_1B"/>
</dbReference>
<dbReference type="InterPro" id="IPR027417">
    <property type="entry name" value="P-loop_NTPase"/>
</dbReference>
<dbReference type="Proteomes" id="UP000318995">
    <property type="component" value="Unassembled WGS sequence"/>
</dbReference>
<dbReference type="InterPro" id="IPR041679">
    <property type="entry name" value="DNA2/NAM7-like_C"/>
</dbReference>
<dbReference type="InterPro" id="IPR003593">
    <property type="entry name" value="AAA+_ATPase"/>
</dbReference>
<dbReference type="CDD" id="cd18044">
    <property type="entry name" value="DEXXQc_SMUBP2"/>
    <property type="match status" value="1"/>
</dbReference>
<dbReference type="InterPro" id="IPR041677">
    <property type="entry name" value="DNA2/NAM7_AAA_11"/>
</dbReference>
<keyword evidence="7" id="KW-0347">Helicase</keyword>
<gene>
    <name evidence="11" type="primary">recD_2</name>
    <name evidence="11" type="ORF">Pla111_27580</name>
</gene>
<dbReference type="CDD" id="cd18808">
    <property type="entry name" value="SF1_C_Upf1"/>
    <property type="match status" value="1"/>
</dbReference>
<keyword evidence="12" id="KW-1185">Reference proteome</keyword>
<dbReference type="EC" id="3.6.4.12" evidence="3"/>
<evidence type="ECO:0000256" key="4">
    <source>
        <dbReference type="ARBA" id="ARBA00022490"/>
    </source>
</evidence>
<sequence length="630" mass="69465">MGWATPESYFDQLERWLALEGEAERERLADRRRQQRAGNPERSGETLVNLRVTDHRTGLAGRLLMDFAKPASEPLPMNRLKVGAPVVVSGEDDPDLSGQPGVVSARRPNTIQVALDDWPEGRRFRIDLCPDESTRLRQLGAMSRARGLSGSATRLREVLLGFETPRFNDLPRVEMVTALNPPQEEAVRFALAARDLAIVHGPPGTGKTTTLAEIVLQAVRAGEKVLACAASNTAVDNLLEKLAGVMPSVLRVGHPARVFEALRGHTLDELVENDEASAIVREMHRDADRLLRAADKPSRSRDAHQRRRELRAEARELRRDARHLERHTIQQVIDAADVVCTTLTIDEELLGDRRFDLVVIDEACQATEPAVWQAVLRAERLVLAGDHCQLPPTVLSAEAAREGLGVSPMERLVGSAGSDVFRRLTVQYRMHERLMAFPSARFYAGELVADASVRGRRIADLPGIQPELAERPILEFWDTAGAGWDEQLEPDGSSKQNLKEAGWVVGQVRELLEGGVPADEIAVIAPYAAQVRLLRGRLQVPGLEIDTVDGFQGREKEVVVITFVRSNPTGEIGFLGDTRRTNVALTRARSLMRAIGDSATLGGNEFYAALLDDIQQHGEYHSVWELGDGA</sequence>
<dbReference type="GO" id="GO:0016787">
    <property type="term" value="F:hydrolase activity"/>
    <property type="evidence" value="ECO:0007669"/>
    <property type="project" value="UniProtKB-KW"/>
</dbReference>
<dbReference type="InterPro" id="IPR050534">
    <property type="entry name" value="Coronavir_polyprotein_1ab"/>
</dbReference>
<evidence type="ECO:0000256" key="1">
    <source>
        <dbReference type="ARBA" id="ARBA00004496"/>
    </source>
</evidence>
<accession>A0A5C5VWY9</accession>
<evidence type="ECO:0000256" key="8">
    <source>
        <dbReference type="ARBA" id="ARBA00022840"/>
    </source>
</evidence>
<keyword evidence="4" id="KW-0963">Cytoplasm</keyword>
<dbReference type="EMBL" id="SJPH01000007">
    <property type="protein sequence ID" value="TWT42453.1"/>
    <property type="molecule type" value="Genomic_DNA"/>
</dbReference>
<feature type="coiled-coil region" evidence="9">
    <location>
        <begin position="300"/>
        <end position="327"/>
    </location>
</feature>
<evidence type="ECO:0000256" key="5">
    <source>
        <dbReference type="ARBA" id="ARBA00022741"/>
    </source>
</evidence>
<evidence type="ECO:0000256" key="3">
    <source>
        <dbReference type="ARBA" id="ARBA00012551"/>
    </source>
</evidence>
<dbReference type="RefSeq" id="WP_146574982.1">
    <property type="nucleotide sequence ID" value="NZ_SJPH01000007.1"/>
</dbReference>
<dbReference type="Pfam" id="PF21138">
    <property type="entry name" value="SMUBP-2_HCS1_1B"/>
    <property type="match status" value="1"/>
</dbReference>
<evidence type="ECO:0000256" key="2">
    <source>
        <dbReference type="ARBA" id="ARBA00007913"/>
    </source>
</evidence>
<dbReference type="SUPFAM" id="SSF52540">
    <property type="entry name" value="P-loop containing nucleoside triphosphate hydrolases"/>
    <property type="match status" value="1"/>
</dbReference>
<dbReference type="Pfam" id="PF13086">
    <property type="entry name" value="AAA_11"/>
    <property type="match status" value="1"/>
</dbReference>
<dbReference type="Gene3D" id="3.40.50.300">
    <property type="entry name" value="P-loop containing nucleotide triphosphate hydrolases"/>
    <property type="match status" value="2"/>
</dbReference>
<keyword evidence="9" id="KW-0175">Coiled coil</keyword>
<dbReference type="PANTHER" id="PTHR43788">
    <property type="entry name" value="DNA2/NAM7 HELICASE FAMILY MEMBER"/>
    <property type="match status" value="1"/>
</dbReference>
<dbReference type="GO" id="GO:0005694">
    <property type="term" value="C:chromosome"/>
    <property type="evidence" value="ECO:0007669"/>
    <property type="project" value="UniProtKB-ARBA"/>
</dbReference>
<dbReference type="GO" id="GO:0043139">
    <property type="term" value="F:5'-3' DNA helicase activity"/>
    <property type="evidence" value="ECO:0007669"/>
    <property type="project" value="TreeGrafter"/>
</dbReference>
<evidence type="ECO:0000256" key="6">
    <source>
        <dbReference type="ARBA" id="ARBA00022801"/>
    </source>
</evidence>
<proteinExistence type="inferred from homology"/>
<keyword evidence="6 11" id="KW-0378">Hydrolase</keyword>